<organism evidence="1 2">
    <name type="scientific">Vicia faba</name>
    <name type="common">Broad bean</name>
    <name type="synonym">Faba vulgaris</name>
    <dbReference type="NCBI Taxonomy" id="3906"/>
    <lineage>
        <taxon>Eukaryota</taxon>
        <taxon>Viridiplantae</taxon>
        <taxon>Streptophyta</taxon>
        <taxon>Embryophyta</taxon>
        <taxon>Tracheophyta</taxon>
        <taxon>Spermatophyta</taxon>
        <taxon>Magnoliopsida</taxon>
        <taxon>eudicotyledons</taxon>
        <taxon>Gunneridae</taxon>
        <taxon>Pentapetalae</taxon>
        <taxon>rosids</taxon>
        <taxon>fabids</taxon>
        <taxon>Fabales</taxon>
        <taxon>Fabaceae</taxon>
        <taxon>Papilionoideae</taxon>
        <taxon>50 kb inversion clade</taxon>
        <taxon>NPAAA clade</taxon>
        <taxon>Hologalegina</taxon>
        <taxon>IRL clade</taxon>
        <taxon>Fabeae</taxon>
        <taxon>Vicia</taxon>
    </lineage>
</organism>
<dbReference type="Proteomes" id="UP001157006">
    <property type="component" value="Chromosome 1S"/>
</dbReference>
<accession>A0AAV0Z900</accession>
<dbReference type="EMBL" id="OX451735">
    <property type="protein sequence ID" value="CAI8593334.1"/>
    <property type="molecule type" value="Genomic_DNA"/>
</dbReference>
<protein>
    <submittedName>
        <fullName evidence="1">Uncharacterized protein</fullName>
    </submittedName>
</protein>
<proteinExistence type="predicted"/>
<keyword evidence="2" id="KW-1185">Reference proteome</keyword>
<sequence>MIMSGSFYDSWDLSANRANERGVQRANSTSWTWNVVGRTMEIHAMEMISYLLKWNPKCNALGETGIQQKKVKVGLVIQELGSFMFEGFLNHSIFIRIQVLNLSRDTGHQLTLGTEIMDSWQL</sequence>
<dbReference type="AlphaFoldDB" id="A0AAV0Z900"/>
<evidence type="ECO:0000313" key="1">
    <source>
        <dbReference type="EMBL" id="CAI8593334.1"/>
    </source>
</evidence>
<name>A0AAV0Z900_VICFA</name>
<evidence type="ECO:0000313" key="2">
    <source>
        <dbReference type="Proteomes" id="UP001157006"/>
    </source>
</evidence>
<gene>
    <name evidence="1" type="ORF">VFH_I086360</name>
</gene>
<reference evidence="1 2" key="1">
    <citation type="submission" date="2023-01" db="EMBL/GenBank/DDBJ databases">
        <authorList>
            <person name="Kreplak J."/>
        </authorList>
    </citation>
    <scope>NUCLEOTIDE SEQUENCE [LARGE SCALE GENOMIC DNA]</scope>
</reference>